<evidence type="ECO:0000313" key="1">
    <source>
        <dbReference type="EMBL" id="VDP46747.1"/>
    </source>
</evidence>
<organism evidence="1 2">
    <name type="scientific">Schistosoma margrebowiei</name>
    <dbReference type="NCBI Taxonomy" id="48269"/>
    <lineage>
        <taxon>Eukaryota</taxon>
        <taxon>Metazoa</taxon>
        <taxon>Spiralia</taxon>
        <taxon>Lophotrochozoa</taxon>
        <taxon>Platyhelminthes</taxon>
        <taxon>Trematoda</taxon>
        <taxon>Digenea</taxon>
        <taxon>Strigeidida</taxon>
        <taxon>Schistosomatoidea</taxon>
        <taxon>Schistosomatidae</taxon>
        <taxon>Schistosoma</taxon>
    </lineage>
</organism>
<dbReference type="Proteomes" id="UP000277204">
    <property type="component" value="Unassembled WGS sequence"/>
</dbReference>
<dbReference type="EMBL" id="UZAI01019640">
    <property type="protein sequence ID" value="VDP46747.1"/>
    <property type="molecule type" value="Genomic_DNA"/>
</dbReference>
<gene>
    <name evidence="1" type="ORF">SMRZ_LOCUS23317</name>
</gene>
<keyword evidence="2" id="KW-1185">Reference proteome</keyword>
<name>A0A183N4U2_9TREM</name>
<dbReference type="AlphaFoldDB" id="A0A183N4U2"/>
<sequence>METLDKIQGRENKKTVIYNSRTSTEEVKVQTEYTEVNKPMKKSIKANKQKYMEELATTVGKATRKENMKQLYDTTKKLAGKYNKPERSVKDKEVKTVIGIREQKYR</sequence>
<evidence type="ECO:0000313" key="2">
    <source>
        <dbReference type="Proteomes" id="UP000277204"/>
    </source>
</evidence>
<accession>A0A183N4U2</accession>
<proteinExistence type="predicted"/>
<reference evidence="1 2" key="1">
    <citation type="submission" date="2018-11" db="EMBL/GenBank/DDBJ databases">
        <authorList>
            <consortium name="Pathogen Informatics"/>
        </authorList>
    </citation>
    <scope>NUCLEOTIDE SEQUENCE [LARGE SCALE GENOMIC DNA]</scope>
    <source>
        <strain evidence="1 2">Zambia</strain>
    </source>
</reference>
<protein>
    <submittedName>
        <fullName evidence="1">Uncharacterized protein</fullName>
    </submittedName>
</protein>